<dbReference type="EMBL" id="FCOL02000004">
    <property type="protein sequence ID" value="SAL28109.1"/>
    <property type="molecule type" value="Genomic_DNA"/>
</dbReference>
<dbReference type="Proteomes" id="UP000054925">
    <property type="component" value="Unassembled WGS sequence"/>
</dbReference>
<dbReference type="InterPro" id="IPR001034">
    <property type="entry name" value="DeoR_HTH"/>
</dbReference>
<dbReference type="GO" id="GO:0003700">
    <property type="term" value="F:DNA-binding transcription factor activity"/>
    <property type="evidence" value="ECO:0007669"/>
    <property type="project" value="InterPro"/>
</dbReference>
<keyword evidence="2" id="KW-0804">Transcription</keyword>
<dbReference type="InterPro" id="IPR014036">
    <property type="entry name" value="DeoR-like_C"/>
</dbReference>
<protein>
    <submittedName>
        <fullName evidence="4">DeoR family transcriptional regulator</fullName>
    </submittedName>
</protein>
<evidence type="ECO:0000256" key="2">
    <source>
        <dbReference type="ARBA" id="ARBA00023163"/>
    </source>
</evidence>
<name>A0A158G8Z5_9BURK</name>
<dbReference type="InterPro" id="IPR037171">
    <property type="entry name" value="NagB/RpiA_transferase-like"/>
</dbReference>
<dbReference type="SMART" id="SM01134">
    <property type="entry name" value="DeoRC"/>
    <property type="match status" value="1"/>
</dbReference>
<dbReference type="PROSITE" id="PS51000">
    <property type="entry name" value="HTH_DEOR_2"/>
    <property type="match status" value="1"/>
</dbReference>
<reference evidence="4" key="1">
    <citation type="submission" date="2016-01" db="EMBL/GenBank/DDBJ databases">
        <authorList>
            <person name="Peeters C."/>
        </authorList>
    </citation>
    <scope>NUCLEOTIDE SEQUENCE [LARGE SCALE GENOMIC DNA]</scope>
    <source>
        <strain evidence="4">LMG 22937</strain>
    </source>
</reference>
<evidence type="ECO:0000256" key="1">
    <source>
        <dbReference type="ARBA" id="ARBA00023015"/>
    </source>
</evidence>
<accession>A0A158G8Z5</accession>
<dbReference type="OrthoDB" id="5685843at2"/>
<keyword evidence="1" id="KW-0805">Transcription regulation</keyword>
<dbReference type="InterPro" id="IPR036388">
    <property type="entry name" value="WH-like_DNA-bd_sf"/>
</dbReference>
<dbReference type="PANTHER" id="PTHR30363:SF44">
    <property type="entry name" value="AGA OPERON TRANSCRIPTIONAL REPRESSOR-RELATED"/>
    <property type="match status" value="1"/>
</dbReference>
<dbReference type="InterPro" id="IPR036390">
    <property type="entry name" value="WH_DNA-bd_sf"/>
</dbReference>
<dbReference type="InterPro" id="IPR050313">
    <property type="entry name" value="Carb_Metab_HTH_regulators"/>
</dbReference>
<evidence type="ECO:0000259" key="3">
    <source>
        <dbReference type="PROSITE" id="PS51000"/>
    </source>
</evidence>
<dbReference type="SMART" id="SM00420">
    <property type="entry name" value="HTH_DEOR"/>
    <property type="match status" value="1"/>
</dbReference>
<evidence type="ECO:0000313" key="5">
    <source>
        <dbReference type="Proteomes" id="UP000054925"/>
    </source>
</evidence>
<proteinExistence type="predicted"/>
<dbReference type="Pfam" id="PF08220">
    <property type="entry name" value="HTH_DeoR"/>
    <property type="match status" value="1"/>
</dbReference>
<dbReference type="Pfam" id="PF00455">
    <property type="entry name" value="DeoRC"/>
    <property type="match status" value="1"/>
</dbReference>
<evidence type="ECO:0000313" key="4">
    <source>
        <dbReference type="EMBL" id="SAL28109.1"/>
    </source>
</evidence>
<organism evidence="4 5">
    <name type="scientific">Caballeronia terrestris</name>
    <dbReference type="NCBI Taxonomy" id="1226301"/>
    <lineage>
        <taxon>Bacteria</taxon>
        <taxon>Pseudomonadati</taxon>
        <taxon>Pseudomonadota</taxon>
        <taxon>Betaproteobacteria</taxon>
        <taxon>Burkholderiales</taxon>
        <taxon>Burkholderiaceae</taxon>
        <taxon>Caballeronia</taxon>
    </lineage>
</organism>
<dbReference type="SUPFAM" id="SSF46785">
    <property type="entry name" value="Winged helix' DNA-binding domain"/>
    <property type="match status" value="1"/>
</dbReference>
<comment type="caution">
    <text evidence="4">The sequence shown here is derived from an EMBL/GenBank/DDBJ whole genome shotgun (WGS) entry which is preliminary data.</text>
</comment>
<feature type="domain" description="HTH deoR-type" evidence="3">
    <location>
        <begin position="7"/>
        <end position="62"/>
    </location>
</feature>
<dbReference type="RefSeq" id="WP_087655296.1">
    <property type="nucleotide sequence ID" value="NZ_FCOL02000004.1"/>
</dbReference>
<gene>
    <name evidence="4" type="ORF">AWB67_01199</name>
</gene>
<sequence length="276" mass="29800">MLAHKNSLHRRLQIVELVRKRGEVSVDELSQAFDVSSVTIRSDLSYLEAQRYLVRSFGKARYLAQQPAASAGSARGAATALDGERKSIDMAIARAAADFIDDHASLFIGAGVVTHKVLPLLADRSNLALTLHDLAMVATAQRFVNCELRLTGGALEGDSTILTGPDAERSVAARPLDIALIEASGIDREGNLVCADARLAPVFRAALKASKRCVALSYRPEIGEGEVVCRLSELDGIVIDDAIDPALVEAFQHAGLHMHRREEGVVEFRPHSESRS</sequence>
<dbReference type="Gene3D" id="1.10.10.10">
    <property type="entry name" value="Winged helix-like DNA-binding domain superfamily/Winged helix DNA-binding domain"/>
    <property type="match status" value="1"/>
</dbReference>
<dbReference type="AlphaFoldDB" id="A0A158G8Z5"/>
<dbReference type="SUPFAM" id="SSF100950">
    <property type="entry name" value="NagB/RpiA/CoA transferase-like"/>
    <property type="match status" value="1"/>
</dbReference>
<keyword evidence="5" id="KW-1185">Reference proteome</keyword>
<dbReference type="PANTHER" id="PTHR30363">
    <property type="entry name" value="HTH-TYPE TRANSCRIPTIONAL REGULATOR SRLR-RELATED"/>
    <property type="match status" value="1"/>
</dbReference>